<protein>
    <submittedName>
        <fullName evidence="2">Uncharacterized protein</fullName>
    </submittedName>
</protein>
<keyword evidence="3" id="KW-1185">Reference proteome</keyword>
<organism evidence="2 3">
    <name type="scientific">Hydnum rufescens UP504</name>
    <dbReference type="NCBI Taxonomy" id="1448309"/>
    <lineage>
        <taxon>Eukaryota</taxon>
        <taxon>Fungi</taxon>
        <taxon>Dikarya</taxon>
        <taxon>Basidiomycota</taxon>
        <taxon>Agaricomycotina</taxon>
        <taxon>Agaricomycetes</taxon>
        <taxon>Cantharellales</taxon>
        <taxon>Hydnaceae</taxon>
        <taxon>Hydnum</taxon>
    </lineage>
</organism>
<dbReference type="AlphaFoldDB" id="A0A9P6AY73"/>
<feature type="region of interest" description="Disordered" evidence="1">
    <location>
        <begin position="1"/>
        <end position="280"/>
    </location>
</feature>
<name>A0A9P6AY73_9AGAM</name>
<reference evidence="2" key="1">
    <citation type="journal article" date="2020" name="Nat. Commun.">
        <title>Large-scale genome sequencing of mycorrhizal fungi provides insights into the early evolution of symbiotic traits.</title>
        <authorList>
            <person name="Miyauchi S."/>
            <person name="Kiss E."/>
            <person name="Kuo A."/>
            <person name="Drula E."/>
            <person name="Kohler A."/>
            <person name="Sanchez-Garcia M."/>
            <person name="Morin E."/>
            <person name="Andreopoulos B."/>
            <person name="Barry K.W."/>
            <person name="Bonito G."/>
            <person name="Buee M."/>
            <person name="Carver A."/>
            <person name="Chen C."/>
            <person name="Cichocki N."/>
            <person name="Clum A."/>
            <person name="Culley D."/>
            <person name="Crous P.W."/>
            <person name="Fauchery L."/>
            <person name="Girlanda M."/>
            <person name="Hayes R.D."/>
            <person name="Keri Z."/>
            <person name="LaButti K."/>
            <person name="Lipzen A."/>
            <person name="Lombard V."/>
            <person name="Magnuson J."/>
            <person name="Maillard F."/>
            <person name="Murat C."/>
            <person name="Nolan M."/>
            <person name="Ohm R.A."/>
            <person name="Pangilinan J."/>
            <person name="Pereira M.F."/>
            <person name="Perotto S."/>
            <person name="Peter M."/>
            <person name="Pfister S."/>
            <person name="Riley R."/>
            <person name="Sitrit Y."/>
            <person name="Stielow J.B."/>
            <person name="Szollosi G."/>
            <person name="Zifcakova L."/>
            <person name="Stursova M."/>
            <person name="Spatafora J.W."/>
            <person name="Tedersoo L."/>
            <person name="Vaario L.M."/>
            <person name="Yamada A."/>
            <person name="Yan M."/>
            <person name="Wang P."/>
            <person name="Xu J."/>
            <person name="Bruns T."/>
            <person name="Baldrian P."/>
            <person name="Vilgalys R."/>
            <person name="Dunand C."/>
            <person name="Henrissat B."/>
            <person name="Grigoriev I.V."/>
            <person name="Hibbett D."/>
            <person name="Nagy L.G."/>
            <person name="Martin F.M."/>
        </authorList>
    </citation>
    <scope>NUCLEOTIDE SEQUENCE</scope>
    <source>
        <strain evidence="2">UP504</strain>
    </source>
</reference>
<evidence type="ECO:0000256" key="1">
    <source>
        <dbReference type="SAM" id="MobiDB-lite"/>
    </source>
</evidence>
<dbReference type="Proteomes" id="UP000886523">
    <property type="component" value="Unassembled WGS sequence"/>
</dbReference>
<sequence>MTTHPQQRVWSFKHQMNPPKRDPIGQGPQRQHAKRNRAKRKHERWPCTATVATRTAHPLRLPEMKTGEMSPPRNDNPPTKRRPPMTTRQTKTRDDATTRMNHTPTMGGVWFYRRPTAEPPDEPHPLRRVCGNLKTTTRRENGNPPAKQNPQEQKPQKRTTHPNNDVCKTQRPTAVQPSTTHPLWWDPNRSARNDDPPQQQPARPNGPPNGEGHAPVPHTRLGGDTKGADLSRSAQNDDPPRQQPARPNDPLNGEGHAPGTTHPPKRTVPHPSGCGEFLNK</sequence>
<comment type="caution">
    <text evidence="2">The sequence shown here is derived from an EMBL/GenBank/DDBJ whole genome shotgun (WGS) entry which is preliminary data.</text>
</comment>
<feature type="compositionally biased region" description="Basic residues" evidence="1">
    <location>
        <begin position="31"/>
        <end position="43"/>
    </location>
</feature>
<feature type="compositionally biased region" description="Polar residues" evidence="1">
    <location>
        <begin position="161"/>
        <end position="181"/>
    </location>
</feature>
<accession>A0A9P6AY73</accession>
<evidence type="ECO:0000313" key="2">
    <source>
        <dbReference type="EMBL" id="KAF9514189.1"/>
    </source>
</evidence>
<proteinExistence type="predicted"/>
<gene>
    <name evidence="2" type="ORF">BS47DRAFT_1453914</name>
</gene>
<evidence type="ECO:0000313" key="3">
    <source>
        <dbReference type="Proteomes" id="UP000886523"/>
    </source>
</evidence>
<dbReference type="EMBL" id="MU128963">
    <property type="protein sequence ID" value="KAF9514189.1"/>
    <property type="molecule type" value="Genomic_DNA"/>
</dbReference>